<dbReference type="Proteomes" id="UP000446658">
    <property type="component" value="Unassembled WGS sequence"/>
</dbReference>
<name>A0A844GC96_9NEIS</name>
<gene>
    <name evidence="1" type="ORF">GKE73_05895</name>
</gene>
<keyword evidence="2" id="KW-1185">Reference proteome</keyword>
<organism evidence="1 2">
    <name type="scientific">Paludibacterium denitrificans</name>
    <dbReference type="NCBI Taxonomy" id="2675226"/>
    <lineage>
        <taxon>Bacteria</taxon>
        <taxon>Pseudomonadati</taxon>
        <taxon>Pseudomonadota</taxon>
        <taxon>Betaproteobacteria</taxon>
        <taxon>Neisseriales</taxon>
        <taxon>Chromobacteriaceae</taxon>
        <taxon>Paludibacterium</taxon>
    </lineage>
</organism>
<sequence>MANTRRLLTLADRLIRAVNDCDWKTVEATAQAVAVTATRLSARPALTQPEQDAVAQVLLAHQYASRRCAVEARDLAEKLCQLRRNAEGYIAYALTTDASQDE</sequence>
<evidence type="ECO:0000313" key="1">
    <source>
        <dbReference type="EMBL" id="MTD32921.1"/>
    </source>
</evidence>
<reference evidence="1 2" key="1">
    <citation type="submission" date="2019-11" db="EMBL/GenBank/DDBJ databases">
        <title>Draft genome sequence of Paludibacterium sp. dN18-1.</title>
        <authorList>
            <person name="Im W.-T."/>
        </authorList>
    </citation>
    <scope>NUCLEOTIDE SEQUENCE [LARGE SCALE GENOMIC DNA]</scope>
    <source>
        <strain evidence="2">dN 18-1</strain>
    </source>
</reference>
<dbReference type="EMBL" id="WLYX01000001">
    <property type="protein sequence ID" value="MTD32921.1"/>
    <property type="molecule type" value="Genomic_DNA"/>
</dbReference>
<evidence type="ECO:0000313" key="2">
    <source>
        <dbReference type="Proteomes" id="UP000446658"/>
    </source>
</evidence>
<dbReference type="AlphaFoldDB" id="A0A844GC96"/>
<protein>
    <recommendedName>
        <fullName evidence="3">Flagellar protein FliT</fullName>
    </recommendedName>
</protein>
<proteinExistence type="predicted"/>
<accession>A0A844GC96</accession>
<evidence type="ECO:0008006" key="3">
    <source>
        <dbReference type="Google" id="ProtNLM"/>
    </source>
</evidence>
<comment type="caution">
    <text evidence="1">The sequence shown here is derived from an EMBL/GenBank/DDBJ whole genome shotgun (WGS) entry which is preliminary data.</text>
</comment>
<dbReference type="RefSeq" id="WP_230369569.1">
    <property type="nucleotide sequence ID" value="NZ_WLYX01000001.1"/>
</dbReference>